<accession>A0A180GUZ8</accession>
<reference evidence="2" key="4">
    <citation type="submission" date="2025-05" db="UniProtKB">
        <authorList>
            <consortium name="EnsemblFungi"/>
        </authorList>
    </citation>
    <scope>IDENTIFICATION</scope>
    <source>
        <strain evidence="2">isolate 1-1 / race 1 (BBBD)</strain>
    </source>
</reference>
<reference evidence="1" key="2">
    <citation type="submission" date="2016-05" db="EMBL/GenBank/DDBJ databases">
        <title>Comparative analysis highlights variable genome content of wheat rusts and divergence of the mating loci.</title>
        <authorList>
            <person name="Cuomo C.A."/>
            <person name="Bakkeren G."/>
            <person name="Szabo L."/>
            <person name="Khalil H."/>
            <person name="Joly D."/>
            <person name="Goldberg J."/>
            <person name="Young S."/>
            <person name="Zeng Q."/>
            <person name="Fellers J."/>
        </authorList>
    </citation>
    <scope>NUCLEOTIDE SEQUENCE [LARGE SCALE GENOMIC DNA]</scope>
    <source>
        <strain evidence="1">1-1 BBBD Race 1</strain>
    </source>
</reference>
<reference evidence="1" key="1">
    <citation type="submission" date="2009-11" db="EMBL/GenBank/DDBJ databases">
        <authorList>
            <consortium name="The Broad Institute Genome Sequencing Platform"/>
            <person name="Ward D."/>
            <person name="Feldgarden M."/>
            <person name="Earl A."/>
            <person name="Young S.K."/>
            <person name="Zeng Q."/>
            <person name="Koehrsen M."/>
            <person name="Alvarado L."/>
            <person name="Berlin A."/>
            <person name="Bochicchio J."/>
            <person name="Borenstein D."/>
            <person name="Chapman S.B."/>
            <person name="Chen Z."/>
            <person name="Engels R."/>
            <person name="Freedman E."/>
            <person name="Gellesch M."/>
            <person name="Goldberg J."/>
            <person name="Griggs A."/>
            <person name="Gujja S."/>
            <person name="Heilman E."/>
            <person name="Heiman D."/>
            <person name="Hepburn T."/>
            <person name="Howarth C."/>
            <person name="Jen D."/>
            <person name="Larson L."/>
            <person name="Lewis B."/>
            <person name="Mehta T."/>
            <person name="Park D."/>
            <person name="Pearson M."/>
            <person name="Roberts A."/>
            <person name="Saif S."/>
            <person name="Shea T."/>
            <person name="Shenoy N."/>
            <person name="Sisk P."/>
            <person name="Stolte C."/>
            <person name="Sykes S."/>
            <person name="Thomson T."/>
            <person name="Walk T."/>
            <person name="White J."/>
            <person name="Yandava C."/>
            <person name="Izard J."/>
            <person name="Baranova O.V."/>
            <person name="Blanton J.M."/>
            <person name="Tanner A.C."/>
            <person name="Dewhirst F.E."/>
            <person name="Haas B."/>
            <person name="Nusbaum C."/>
            <person name="Birren B."/>
        </authorList>
    </citation>
    <scope>NUCLEOTIDE SEQUENCE [LARGE SCALE GENOMIC DNA]</scope>
    <source>
        <strain evidence="1">1-1 BBBD Race 1</strain>
    </source>
</reference>
<evidence type="ECO:0000313" key="2">
    <source>
        <dbReference type="EnsemblFungi" id="PTTG_26463-t43_1-p1"/>
    </source>
</evidence>
<name>A0A180GUZ8_PUCT1</name>
<gene>
    <name evidence="1" type="ORF">PTTG_26463</name>
</gene>
<evidence type="ECO:0000313" key="1">
    <source>
        <dbReference type="EMBL" id="OAV96122.1"/>
    </source>
</evidence>
<dbReference type="VEuPathDB" id="FungiDB:PTTG_26463"/>
<sequence>MPMKQRLRPTILPHSFAPLQRCSQHSSLTSHRDQHRRSQEIVYTPRLVSSLANSLEINISAYPVKQPLEMKIQLVWMVASMIAGVLAPSSRFTPFNPFPIANQEPAPVMVPVALPPSEPFELRKDAEKPVDGFRLFAMFVAHHDQIEESPIDVTKELIENISKKPIVAITRTDVHAFRLDNLTDRSLTYTVQIARTDKWIWEKVLPPHASHSFSVDTTGFIWILRG</sequence>
<protein>
    <submittedName>
        <fullName evidence="1 2">Uncharacterized protein</fullName>
    </submittedName>
</protein>
<dbReference type="EnsemblFungi" id="PTTG_26463-t43_1">
    <property type="protein sequence ID" value="PTTG_26463-t43_1-p1"/>
    <property type="gene ID" value="PTTG_26463"/>
</dbReference>
<reference evidence="2 3" key="3">
    <citation type="journal article" date="2017" name="G3 (Bethesda)">
        <title>Comparative analysis highlights variable genome content of wheat rusts and divergence of the mating loci.</title>
        <authorList>
            <person name="Cuomo C.A."/>
            <person name="Bakkeren G."/>
            <person name="Khalil H.B."/>
            <person name="Panwar V."/>
            <person name="Joly D."/>
            <person name="Linning R."/>
            <person name="Sakthikumar S."/>
            <person name="Song X."/>
            <person name="Adiconis X."/>
            <person name="Fan L."/>
            <person name="Goldberg J.M."/>
            <person name="Levin J.Z."/>
            <person name="Young S."/>
            <person name="Zeng Q."/>
            <person name="Anikster Y."/>
            <person name="Bruce M."/>
            <person name="Wang M."/>
            <person name="Yin C."/>
            <person name="McCallum B."/>
            <person name="Szabo L.J."/>
            <person name="Hulbert S."/>
            <person name="Chen X."/>
            <person name="Fellers J.P."/>
        </authorList>
    </citation>
    <scope>NUCLEOTIDE SEQUENCE</scope>
    <source>
        <strain evidence="2">isolate 1-1 / race 1 (BBBD)</strain>
        <strain evidence="3">Isolate 1-1 / race 1 (BBBD)</strain>
    </source>
</reference>
<dbReference type="Proteomes" id="UP000005240">
    <property type="component" value="Unassembled WGS sequence"/>
</dbReference>
<keyword evidence="3" id="KW-1185">Reference proteome</keyword>
<proteinExistence type="predicted"/>
<dbReference type="AlphaFoldDB" id="A0A180GUZ8"/>
<evidence type="ECO:0000313" key="3">
    <source>
        <dbReference type="Proteomes" id="UP000005240"/>
    </source>
</evidence>
<organism evidence="1">
    <name type="scientific">Puccinia triticina (isolate 1-1 / race 1 (BBBD))</name>
    <name type="common">Brown leaf rust fungus</name>
    <dbReference type="NCBI Taxonomy" id="630390"/>
    <lineage>
        <taxon>Eukaryota</taxon>
        <taxon>Fungi</taxon>
        <taxon>Dikarya</taxon>
        <taxon>Basidiomycota</taxon>
        <taxon>Pucciniomycotina</taxon>
        <taxon>Pucciniomycetes</taxon>
        <taxon>Pucciniales</taxon>
        <taxon>Pucciniaceae</taxon>
        <taxon>Puccinia</taxon>
    </lineage>
</organism>
<dbReference type="EMBL" id="ADAS02000022">
    <property type="protein sequence ID" value="OAV96122.1"/>
    <property type="molecule type" value="Genomic_DNA"/>
</dbReference>